<dbReference type="SUPFAM" id="SSF54768">
    <property type="entry name" value="dsRNA-binding domain-like"/>
    <property type="match status" value="1"/>
</dbReference>
<feature type="compositionally biased region" description="Low complexity" evidence="14">
    <location>
        <begin position="930"/>
        <end position="942"/>
    </location>
</feature>
<feature type="compositionally biased region" description="Pro residues" evidence="14">
    <location>
        <begin position="701"/>
        <end position="718"/>
    </location>
</feature>
<evidence type="ECO:0000256" key="7">
    <source>
        <dbReference type="ARBA" id="ARBA00022723"/>
    </source>
</evidence>
<dbReference type="InterPro" id="IPR026610">
    <property type="entry name" value="Hen1"/>
</dbReference>
<dbReference type="PANTHER" id="PTHR21404">
    <property type="entry name" value="HEN1"/>
    <property type="match status" value="1"/>
</dbReference>
<dbReference type="Proteomes" id="UP000612055">
    <property type="component" value="Unassembled WGS sequence"/>
</dbReference>
<comment type="caution">
    <text evidence="16">The sequence shown here is derived from an EMBL/GenBank/DDBJ whole genome shotgun (WGS) entry which is preliminary data.</text>
</comment>
<dbReference type="CDD" id="cd00048">
    <property type="entry name" value="DSRM_SF"/>
    <property type="match status" value="1"/>
</dbReference>
<evidence type="ECO:0000313" key="17">
    <source>
        <dbReference type="Proteomes" id="UP000612055"/>
    </source>
</evidence>
<dbReference type="InterPro" id="IPR029063">
    <property type="entry name" value="SAM-dependent_MTases_sf"/>
</dbReference>
<keyword evidence="6" id="KW-0949">S-adenosyl-L-methionine</keyword>
<dbReference type="SMART" id="SM00358">
    <property type="entry name" value="DSRM"/>
    <property type="match status" value="1"/>
</dbReference>
<feature type="region of interest" description="Disordered" evidence="14">
    <location>
        <begin position="930"/>
        <end position="970"/>
    </location>
</feature>
<evidence type="ECO:0000256" key="3">
    <source>
        <dbReference type="ARBA" id="ARBA00021330"/>
    </source>
</evidence>
<keyword evidence="17" id="KW-1185">Reference proteome</keyword>
<feature type="domain" description="DRBM" evidence="15">
    <location>
        <begin position="4"/>
        <end position="81"/>
    </location>
</feature>
<evidence type="ECO:0000256" key="10">
    <source>
        <dbReference type="ARBA" id="ARBA00023158"/>
    </source>
</evidence>
<proteinExistence type="inferred from homology"/>
<evidence type="ECO:0000256" key="13">
    <source>
        <dbReference type="PROSITE-ProRule" id="PRU00266"/>
    </source>
</evidence>
<evidence type="ECO:0000256" key="9">
    <source>
        <dbReference type="ARBA" id="ARBA00022884"/>
    </source>
</evidence>
<evidence type="ECO:0000256" key="11">
    <source>
        <dbReference type="ARBA" id="ARBA00035025"/>
    </source>
</evidence>
<gene>
    <name evidence="16" type="ORF">HYH03_013507</name>
</gene>
<feature type="compositionally biased region" description="Gly residues" evidence="14">
    <location>
        <begin position="1639"/>
        <end position="1664"/>
    </location>
</feature>
<dbReference type="Gene3D" id="3.30.160.20">
    <property type="match status" value="1"/>
</dbReference>
<feature type="compositionally biased region" description="Low complexity" evidence="14">
    <location>
        <begin position="400"/>
        <end position="413"/>
    </location>
</feature>
<evidence type="ECO:0000256" key="14">
    <source>
        <dbReference type="SAM" id="MobiDB-lite"/>
    </source>
</evidence>
<feature type="region of interest" description="Disordered" evidence="14">
    <location>
        <begin position="525"/>
        <end position="663"/>
    </location>
</feature>
<feature type="region of interest" description="Disordered" evidence="14">
    <location>
        <begin position="456"/>
        <end position="489"/>
    </location>
</feature>
<evidence type="ECO:0000256" key="2">
    <source>
        <dbReference type="ARBA" id="ARBA00009026"/>
    </source>
</evidence>
<evidence type="ECO:0000256" key="6">
    <source>
        <dbReference type="ARBA" id="ARBA00022691"/>
    </source>
</evidence>
<feature type="region of interest" description="Disordered" evidence="14">
    <location>
        <begin position="331"/>
        <end position="356"/>
    </location>
</feature>
<feature type="compositionally biased region" description="Low complexity" evidence="14">
    <location>
        <begin position="598"/>
        <end position="622"/>
    </location>
</feature>
<name>A0A835XQX5_9CHLO</name>
<feature type="compositionally biased region" description="Low complexity" evidence="14">
    <location>
        <begin position="1388"/>
        <end position="1408"/>
    </location>
</feature>
<evidence type="ECO:0000256" key="4">
    <source>
        <dbReference type="ARBA" id="ARBA00022603"/>
    </source>
</evidence>
<feature type="region of interest" description="Disordered" evidence="14">
    <location>
        <begin position="1490"/>
        <end position="1701"/>
    </location>
</feature>
<keyword evidence="9 13" id="KW-0694">RNA-binding</keyword>
<keyword evidence="8" id="KW-0460">Magnesium</keyword>
<dbReference type="GO" id="GO:0003723">
    <property type="term" value="F:RNA binding"/>
    <property type="evidence" value="ECO:0007669"/>
    <property type="project" value="UniProtKB-UniRule"/>
</dbReference>
<dbReference type="GO" id="GO:0001510">
    <property type="term" value="P:RNA methylation"/>
    <property type="evidence" value="ECO:0007669"/>
    <property type="project" value="InterPro"/>
</dbReference>
<feature type="compositionally biased region" description="Gly residues" evidence="14">
    <location>
        <begin position="1573"/>
        <end position="1583"/>
    </location>
</feature>
<dbReference type="GO" id="GO:0005634">
    <property type="term" value="C:nucleus"/>
    <property type="evidence" value="ECO:0007669"/>
    <property type="project" value="TreeGrafter"/>
</dbReference>
<dbReference type="InterPro" id="IPR014720">
    <property type="entry name" value="dsRBD_dom"/>
</dbReference>
<feature type="region of interest" description="Disordered" evidence="14">
    <location>
        <begin position="1375"/>
        <end position="1418"/>
    </location>
</feature>
<dbReference type="GO" id="GO:0030422">
    <property type="term" value="P:siRNA processing"/>
    <property type="evidence" value="ECO:0007669"/>
    <property type="project" value="TreeGrafter"/>
</dbReference>
<dbReference type="PROSITE" id="PS50137">
    <property type="entry name" value="DS_RBD"/>
    <property type="match status" value="1"/>
</dbReference>
<comment type="cofactor">
    <cofactor evidence="1">
        <name>Mg(2+)</name>
        <dbReference type="ChEBI" id="CHEBI:18420"/>
    </cofactor>
</comment>
<comment type="similarity">
    <text evidence="2">Belongs to the methyltransferase superfamily. HEN1 family.</text>
</comment>
<keyword evidence="4" id="KW-0489">Methyltransferase</keyword>
<dbReference type="EMBL" id="JAEHOE010000090">
    <property type="protein sequence ID" value="KAG2487927.1"/>
    <property type="molecule type" value="Genomic_DNA"/>
</dbReference>
<feature type="compositionally biased region" description="Gly residues" evidence="14">
    <location>
        <begin position="623"/>
        <end position="650"/>
    </location>
</feature>
<dbReference type="EC" id="2.1.1.386" evidence="11"/>
<evidence type="ECO:0000313" key="16">
    <source>
        <dbReference type="EMBL" id="KAG2487927.1"/>
    </source>
</evidence>
<dbReference type="GO" id="GO:0090486">
    <property type="term" value="F:small RNA 2'-O-methyltransferase activity"/>
    <property type="evidence" value="ECO:0007669"/>
    <property type="project" value="UniProtKB-EC"/>
</dbReference>
<dbReference type="GO" id="GO:0005737">
    <property type="term" value="C:cytoplasm"/>
    <property type="evidence" value="ECO:0007669"/>
    <property type="project" value="TreeGrafter"/>
</dbReference>
<keyword evidence="10" id="KW-0943">RNA-mediated gene silencing</keyword>
<evidence type="ECO:0000256" key="1">
    <source>
        <dbReference type="ARBA" id="ARBA00001946"/>
    </source>
</evidence>
<evidence type="ECO:0000256" key="8">
    <source>
        <dbReference type="ARBA" id="ARBA00022842"/>
    </source>
</evidence>
<dbReference type="SUPFAM" id="SSF53335">
    <property type="entry name" value="S-adenosyl-L-methionine-dependent methyltransferases"/>
    <property type="match status" value="1"/>
</dbReference>
<feature type="region of interest" description="Disordered" evidence="14">
    <location>
        <begin position="400"/>
        <end position="419"/>
    </location>
</feature>
<keyword evidence="7" id="KW-0479">Metal-binding</keyword>
<comment type="catalytic activity">
    <reaction evidence="12">
        <text>small RNA 3'-end nucleotide + S-adenosyl-L-methionine = small RNA 3'-end 2'-O-methylnucleotide + S-adenosyl-L-homocysteine + H(+)</text>
        <dbReference type="Rhea" id="RHEA:37887"/>
        <dbReference type="Rhea" id="RHEA-COMP:10415"/>
        <dbReference type="Rhea" id="RHEA-COMP:10416"/>
        <dbReference type="ChEBI" id="CHEBI:15378"/>
        <dbReference type="ChEBI" id="CHEBI:57856"/>
        <dbReference type="ChEBI" id="CHEBI:59789"/>
        <dbReference type="ChEBI" id="CHEBI:74896"/>
        <dbReference type="ChEBI" id="CHEBI:74898"/>
        <dbReference type="EC" id="2.1.1.386"/>
    </reaction>
</comment>
<feature type="compositionally biased region" description="Basic and acidic residues" evidence="14">
    <location>
        <begin position="1539"/>
        <end position="1548"/>
    </location>
</feature>
<feature type="region of interest" description="Disordered" evidence="14">
    <location>
        <begin position="692"/>
        <end position="720"/>
    </location>
</feature>
<feature type="compositionally biased region" description="Basic residues" evidence="14">
    <location>
        <begin position="553"/>
        <end position="579"/>
    </location>
</feature>
<keyword evidence="5" id="KW-0808">Transferase</keyword>
<reference evidence="16" key="1">
    <citation type="journal article" date="2020" name="bioRxiv">
        <title>Comparative genomics of Chlamydomonas.</title>
        <authorList>
            <person name="Craig R.J."/>
            <person name="Hasan A.R."/>
            <person name="Ness R.W."/>
            <person name="Keightley P.D."/>
        </authorList>
    </citation>
    <scope>NUCLEOTIDE SEQUENCE</scope>
    <source>
        <strain evidence="16">CCAP 11/70</strain>
    </source>
</reference>
<protein>
    <recommendedName>
        <fullName evidence="3">Small RNA 2'-O-methyltransferase</fullName>
        <ecNumber evidence="11">2.1.1.386</ecNumber>
    </recommendedName>
</protein>
<dbReference type="GO" id="GO:0046872">
    <property type="term" value="F:metal ion binding"/>
    <property type="evidence" value="ECO:0007669"/>
    <property type="project" value="UniProtKB-KW"/>
</dbReference>
<evidence type="ECO:0000259" key="15">
    <source>
        <dbReference type="PROSITE" id="PS50137"/>
    </source>
</evidence>
<dbReference type="OrthoDB" id="549251at2759"/>
<sequence length="1701" mass="165521">MADNPRALINQFFQRAKANPVYECVPAPEDGQVQRFLCTLTLPSVTIEGVSLEEACFQEEGRSKKAAQDAVAAVALRFLAEQPIYAAAKPYEASLLRTLATRVLSPQGLFRDPEVHGAAAAAVAFGGGWLPLAALPHSRLLRGWAKEFGGGSGAGGGAALLSSPAALVEVVRRELAAQAEADVAPAAAAAEAMEGVEAAAAAAAGSGAEAAGKTAARAEAEGAAAAAVAALGLALGPGGLCVRLSPEAAAAAAPPAASISHQQDPAVVAAGGVATVVVIPADSSLPLREQAVPAHGSLLSSVADLLACPSPHQVLQWGRVGHKASYAADPRLPTALGPGQDLLGPTAGAEEEAEAAGPRYSLAGHPLHSVAGAATATASAPAQPEPRPALSEAQGSIALPTAHAPTHPPAAGGPLPPGATPAGFASAAAAAAAAAAAGDDATAASAGGGGPAVAGGGLAGEVTSRRETEGAEVSSRRPEGGAAGAAGGGGGAAVLPPLALCFGSYRADSTVTLAVHRGAAAMDWEGDGQGEVRGPEHADPTPDVSPTGSTAHVHPHPHPHAHAHPHPHPHAHAHAHAHAHPPSGLGPQRRLSREGEASTHPSTHAAAATPGPAPATNGAPATGAGGGAATGRGEGRAGSGATPGGGGPGSAGPASPRGAYVQPPAVHPTLVTLPEPSLYSKLLLPPLALPGAGGGSGAAAEPPPPLSTTGLLPPPRGQPPLFSLAGEPLNVRATWLAGAPVYGDAVATTCRLSPSPHSKVHHVMKWRHYGARDLWRSATAATPASAYTRALHAPVLLRGLPGEYRGPASWQGPPPRRLLDAYAAAHAAAAPPALALDTPDVDAPGEGCATLAGTNFLGLPYSVTAGPAPLDLASQQAALCALWSLQDLDAACLRGGRSAEELAADPPPTRPAEPAEPPLDATLSALRRLSSSGAPATSAGATVSGGGETGAAIGGGGSGGAGGERGSGFGIQAEDEDAEVQGLGADVEVLAPGLAHARKPRDGALARISYTLSLPSAAALEAEPAGPLSDAAAAFADVTATGGPAAAFAGGAATDGGGASFGGGPVDGGGGFGPRAVGPGGAGVGVVLEQHGSLTLCVGGGRPGVPRAVDAALRRLHVGGRARVRLPVCLDGTNPLGCFGSSESDLVMDPDSALSLGSGSGSGFVTAVLDLALLHASLPLVEGRPGAAGGPALFTPPLGQQRMQAVAAVLRREGAATLVDLGCGEGRLIEGLVLGGTGADCGGPLRRAVGADVSGGALTAAARRLGKLTAAAVEVERLRLHGEESVPHPVEVSLYRGSALTRRPEGGGGAPWLGLRGCDAAALVEVVEHLDPGPLSLFGPCVLGALRPRTLVVTTPNWEYNAVLRGIEAAAATASAAGGGRRKGGASTGSSGAAGAGADAGAPAPKADTWPGPPGRDGLRLRCADHRFEWTRAEFEAWAGGLAEAHGYDVSFEGIGRANDEALALASPGYSGPQNPGAATQIAVFRRRGGVEEGPSTGAGGGEGAGQEEGEEGGAWERVWGPARVAAPREELEEAEAEAEARAGRDGAEDGLGGASTPAAHAEWDEAEAGAAGTSGAGGGGGAARAKRGSNDAGIGEGSPDQGQGAEGGHAPKRQALATATGGGPGPAAVVPPRPSVGPSGGGGLGVSAGGGSGGRAIEGGEAGAGSAVLAPLTAGPEAGGADASWVASAQQGADVDVDVF</sequence>
<evidence type="ECO:0000256" key="5">
    <source>
        <dbReference type="ARBA" id="ARBA00022679"/>
    </source>
</evidence>
<accession>A0A835XQX5</accession>
<feature type="compositionally biased region" description="Basic and acidic residues" evidence="14">
    <location>
        <begin position="463"/>
        <end position="479"/>
    </location>
</feature>
<feature type="compositionally biased region" description="Gly residues" evidence="14">
    <location>
        <begin position="943"/>
        <end position="969"/>
    </location>
</feature>
<organism evidence="16 17">
    <name type="scientific">Edaphochlamys debaryana</name>
    <dbReference type="NCBI Taxonomy" id="47281"/>
    <lineage>
        <taxon>Eukaryota</taxon>
        <taxon>Viridiplantae</taxon>
        <taxon>Chlorophyta</taxon>
        <taxon>core chlorophytes</taxon>
        <taxon>Chlorophyceae</taxon>
        <taxon>CS clade</taxon>
        <taxon>Chlamydomonadales</taxon>
        <taxon>Chlamydomonadales incertae sedis</taxon>
        <taxon>Edaphochlamys</taxon>
    </lineage>
</organism>
<dbReference type="PANTHER" id="PTHR21404:SF3">
    <property type="entry name" value="SMALL RNA 2'-O-METHYLTRANSFERASE"/>
    <property type="match status" value="1"/>
</dbReference>
<evidence type="ECO:0000256" key="12">
    <source>
        <dbReference type="ARBA" id="ARBA00048418"/>
    </source>
</evidence>
<dbReference type="Gene3D" id="3.40.50.150">
    <property type="entry name" value="Vaccinia Virus protein VP39"/>
    <property type="match status" value="1"/>
</dbReference>